<evidence type="ECO:0000313" key="7">
    <source>
        <dbReference type="EMBL" id="AWB91415.1"/>
    </source>
</evidence>
<sequence>MSLKASGLLLWGGSVTAVELGAEPSGVRTRTVDRTFSSAAGSVRSASRRWVRARVQPYAAACLVAAGVAAGLTPVAGPVVWAAVGVVALVLALDLTTVRPRQRAYIFAPVRRLGLVAGSALLVASSFAWLTPGQTRAELVTVVAAGGAFLIGARVSGAPGGPRRVLLVGGRVGAAQLITQWSSCQDVLVAGVCLPEHVGDDADPIVDVPVVGSLDDVVAAATGLDVDEVVVVPGALLTAYDVRRLSWSLERTAVELSVAAEMGGISPRRIVPQVLGRRVMLSVRPGGRSRPGRWGKGLLDRAGAAILLVMLSPVLAALAIMVRRDSPGPALFRQTRVGLDGALFQVLKFRTMVVDAESMLPALQTANEAAGPLFKMAADPRTTRIGRFLRRSSLDELPQLVNVVKGQMSLVGPRPSLPVETMAYDEWIHRRLSAKPGMTGAWQVGGRSNLSWSDSVRLDIDYVDNSTLRDDLWIAMRTARVVITRDGAV</sequence>
<evidence type="ECO:0000256" key="1">
    <source>
        <dbReference type="ARBA" id="ARBA00004141"/>
    </source>
</evidence>
<keyword evidence="6" id="KW-0472">Membrane</keyword>
<comment type="similarity">
    <text evidence="2">Belongs to the bacterial sugar transferase family.</text>
</comment>
<evidence type="ECO:0000256" key="6">
    <source>
        <dbReference type="ARBA" id="ARBA00023136"/>
    </source>
</evidence>
<dbReference type="InterPro" id="IPR017475">
    <property type="entry name" value="EPS_sugar_tfrase"/>
</dbReference>
<dbReference type="GO" id="GO:0016780">
    <property type="term" value="F:phosphotransferase activity, for other substituted phosphate groups"/>
    <property type="evidence" value="ECO:0007669"/>
    <property type="project" value="TreeGrafter"/>
</dbReference>
<keyword evidence="3 7" id="KW-0808">Transferase</keyword>
<dbReference type="InterPro" id="IPR003362">
    <property type="entry name" value="Bact_transf"/>
</dbReference>
<dbReference type="PANTHER" id="PTHR30576:SF10">
    <property type="entry name" value="SLL5057 PROTEIN"/>
    <property type="match status" value="1"/>
</dbReference>
<evidence type="ECO:0000256" key="3">
    <source>
        <dbReference type="ARBA" id="ARBA00022679"/>
    </source>
</evidence>
<dbReference type="KEGG" id="aez:C3E78_03820"/>
<accession>A0A2S0WJ94</accession>
<dbReference type="AlphaFoldDB" id="A0A2S0WJ94"/>
<keyword evidence="4" id="KW-0812">Transmembrane</keyword>
<evidence type="ECO:0000256" key="4">
    <source>
        <dbReference type="ARBA" id="ARBA00022692"/>
    </source>
</evidence>
<name>A0A2S0WJ94_9ACTN</name>
<evidence type="ECO:0000256" key="2">
    <source>
        <dbReference type="ARBA" id="ARBA00006464"/>
    </source>
</evidence>
<proteinExistence type="inferred from homology"/>
<dbReference type="GO" id="GO:0016020">
    <property type="term" value="C:membrane"/>
    <property type="evidence" value="ECO:0007669"/>
    <property type="project" value="UniProtKB-SubCell"/>
</dbReference>
<dbReference type="Proteomes" id="UP000244384">
    <property type="component" value="Chromosome"/>
</dbReference>
<dbReference type="Pfam" id="PF02397">
    <property type="entry name" value="Bac_transf"/>
    <property type="match status" value="1"/>
</dbReference>
<dbReference type="EMBL" id="CP026952">
    <property type="protein sequence ID" value="AWB91415.1"/>
    <property type="molecule type" value="Genomic_DNA"/>
</dbReference>
<evidence type="ECO:0000256" key="5">
    <source>
        <dbReference type="ARBA" id="ARBA00022989"/>
    </source>
</evidence>
<reference evidence="8" key="1">
    <citation type="submission" date="2018-01" db="EMBL/GenBank/DDBJ databases">
        <authorList>
            <person name="Li J."/>
        </authorList>
    </citation>
    <scope>NUCLEOTIDE SEQUENCE [LARGE SCALE GENOMIC DNA]</scope>
    <source>
        <strain evidence="8">592</strain>
    </source>
</reference>
<comment type="subcellular location">
    <subcellularLocation>
        <location evidence="1">Membrane</location>
        <topology evidence="1">Multi-pass membrane protein</topology>
    </subcellularLocation>
</comment>
<protein>
    <submittedName>
        <fullName evidence="7">UDP-phosphate galactose phosphotransferase</fullName>
    </submittedName>
</protein>
<dbReference type="PANTHER" id="PTHR30576">
    <property type="entry name" value="COLANIC BIOSYNTHESIS UDP-GLUCOSE LIPID CARRIER TRANSFERASE"/>
    <property type="match status" value="1"/>
</dbReference>
<accession>A0A5F2EMJ3</accession>
<organism evidence="7 8">
    <name type="scientific">Aeromicrobium chenweiae</name>
    <dbReference type="NCBI Taxonomy" id="2079793"/>
    <lineage>
        <taxon>Bacteria</taxon>
        <taxon>Bacillati</taxon>
        <taxon>Actinomycetota</taxon>
        <taxon>Actinomycetes</taxon>
        <taxon>Propionibacteriales</taxon>
        <taxon>Nocardioidaceae</taxon>
        <taxon>Aeromicrobium</taxon>
    </lineage>
</organism>
<evidence type="ECO:0000313" key="8">
    <source>
        <dbReference type="Proteomes" id="UP000244384"/>
    </source>
</evidence>
<gene>
    <name evidence="7" type="ORF">C3E78_03820</name>
</gene>
<keyword evidence="5" id="KW-1133">Transmembrane helix</keyword>
<keyword evidence="8" id="KW-1185">Reference proteome</keyword>
<dbReference type="NCBIfam" id="TIGR03025">
    <property type="entry name" value="EPS_sugtrans"/>
    <property type="match status" value="1"/>
</dbReference>